<dbReference type="AlphaFoldDB" id="A0ABD5E6V0"/>
<comment type="catalytic activity">
    <reaction evidence="1 5">
        <text>[protein]-peptidylproline (omega=180) = [protein]-peptidylproline (omega=0)</text>
        <dbReference type="Rhea" id="RHEA:16237"/>
        <dbReference type="Rhea" id="RHEA-COMP:10747"/>
        <dbReference type="Rhea" id="RHEA-COMP:10748"/>
        <dbReference type="ChEBI" id="CHEBI:83833"/>
        <dbReference type="ChEBI" id="CHEBI:83834"/>
        <dbReference type="EC" id="5.2.1.8"/>
    </reaction>
</comment>
<protein>
    <recommendedName>
        <fullName evidence="2 5">peptidylprolyl isomerase</fullName>
        <ecNumber evidence="2 5">5.2.1.8</ecNumber>
    </recommendedName>
</protein>
<sequence>MHRRLAAFIIVPALALVATACGGDDDSKDKADSSSSPSVSAPAESSAPKPVSSASPMPTVSGAKDKQPKITIPKGEPSKKFVVHSESAGDGKTVKKGDFVSFDFTGKIWKSGKDFGSTYDKGGQPQVIQAGSAGIIPAFAQAMAGHKEGERVLVVAPPSAGFGAQGNQQAGVAADDTLVFVVDINKIVPTTEVKGTQASIPSDLPQIKVDDKTHKADITIPKNDPPTKLTSKVLIQGKGEKIESGNNVIMEYSGAAWKINEGKKPATLFDTSANRGEPFVTPIGTGAVIPGWDKGLVGKHVGDRVLLVIPPADGYGDQAQGDTLPAKSTLVFAVDVVGVAK</sequence>
<keyword evidence="3 5" id="KW-0697">Rotamase</keyword>
<dbReference type="RefSeq" id="WP_093854081.1">
    <property type="nucleotide sequence ID" value="NZ_JAVRER010000012.1"/>
</dbReference>
<evidence type="ECO:0000313" key="10">
    <source>
        <dbReference type="Proteomes" id="UP001183607"/>
    </source>
</evidence>
<dbReference type="GO" id="GO:0003755">
    <property type="term" value="F:peptidyl-prolyl cis-trans isomerase activity"/>
    <property type="evidence" value="ECO:0007669"/>
    <property type="project" value="UniProtKB-KW"/>
</dbReference>
<dbReference type="PROSITE" id="PS50059">
    <property type="entry name" value="FKBP_PPIASE"/>
    <property type="match status" value="2"/>
</dbReference>
<evidence type="ECO:0000259" key="8">
    <source>
        <dbReference type="PROSITE" id="PS50059"/>
    </source>
</evidence>
<gene>
    <name evidence="9" type="ORF">RM574_10955</name>
</gene>
<evidence type="ECO:0000256" key="6">
    <source>
        <dbReference type="SAM" id="MobiDB-lite"/>
    </source>
</evidence>
<feature type="domain" description="PPIase FKBP-type" evidence="8">
    <location>
        <begin position="97"/>
        <end position="188"/>
    </location>
</feature>
<evidence type="ECO:0000256" key="5">
    <source>
        <dbReference type="PROSITE-ProRule" id="PRU00277"/>
    </source>
</evidence>
<evidence type="ECO:0000256" key="2">
    <source>
        <dbReference type="ARBA" id="ARBA00013194"/>
    </source>
</evidence>
<evidence type="ECO:0000256" key="3">
    <source>
        <dbReference type="ARBA" id="ARBA00023110"/>
    </source>
</evidence>
<feature type="chain" id="PRO_5044856658" description="peptidylprolyl isomerase" evidence="7">
    <location>
        <begin position="21"/>
        <end position="341"/>
    </location>
</feature>
<dbReference type="Proteomes" id="UP001183607">
    <property type="component" value="Unassembled WGS sequence"/>
</dbReference>
<evidence type="ECO:0000256" key="7">
    <source>
        <dbReference type="SAM" id="SignalP"/>
    </source>
</evidence>
<dbReference type="Gene3D" id="3.10.50.40">
    <property type="match status" value="2"/>
</dbReference>
<keyword evidence="7" id="KW-0732">Signal</keyword>
<dbReference type="EC" id="5.2.1.8" evidence="2 5"/>
<evidence type="ECO:0000313" key="9">
    <source>
        <dbReference type="EMBL" id="MDT0416010.1"/>
    </source>
</evidence>
<proteinExistence type="predicted"/>
<feature type="signal peptide" evidence="7">
    <location>
        <begin position="1"/>
        <end position="20"/>
    </location>
</feature>
<organism evidence="9 10">
    <name type="scientific">Streptomyces evansiae</name>
    <dbReference type="NCBI Taxonomy" id="3075535"/>
    <lineage>
        <taxon>Bacteria</taxon>
        <taxon>Bacillati</taxon>
        <taxon>Actinomycetota</taxon>
        <taxon>Actinomycetes</taxon>
        <taxon>Kitasatosporales</taxon>
        <taxon>Streptomycetaceae</taxon>
        <taxon>Streptomyces</taxon>
    </lineage>
</organism>
<dbReference type="InterPro" id="IPR044609">
    <property type="entry name" value="FKBP2/11"/>
</dbReference>
<evidence type="ECO:0000256" key="4">
    <source>
        <dbReference type="ARBA" id="ARBA00023235"/>
    </source>
</evidence>
<dbReference type="InterPro" id="IPR046357">
    <property type="entry name" value="PPIase_dom_sf"/>
</dbReference>
<feature type="compositionally biased region" description="Low complexity" evidence="6">
    <location>
        <begin position="33"/>
        <end position="56"/>
    </location>
</feature>
<feature type="domain" description="PPIase FKBP-type" evidence="8">
    <location>
        <begin position="245"/>
        <end position="340"/>
    </location>
</feature>
<dbReference type="EMBL" id="JAVRER010000012">
    <property type="protein sequence ID" value="MDT0416010.1"/>
    <property type="molecule type" value="Genomic_DNA"/>
</dbReference>
<dbReference type="InterPro" id="IPR001179">
    <property type="entry name" value="PPIase_FKBP_dom"/>
</dbReference>
<dbReference type="Pfam" id="PF00254">
    <property type="entry name" value="FKBP_C"/>
    <property type="match status" value="2"/>
</dbReference>
<dbReference type="PROSITE" id="PS51257">
    <property type="entry name" value="PROKAR_LIPOPROTEIN"/>
    <property type="match status" value="1"/>
</dbReference>
<accession>A0ABD5E6V0</accession>
<dbReference type="SUPFAM" id="SSF54534">
    <property type="entry name" value="FKBP-like"/>
    <property type="match status" value="2"/>
</dbReference>
<dbReference type="PANTHER" id="PTHR45779">
    <property type="entry name" value="PEPTIDYLPROLYL ISOMERASE"/>
    <property type="match status" value="1"/>
</dbReference>
<dbReference type="PANTHER" id="PTHR45779:SF7">
    <property type="entry name" value="PEPTIDYLPROLYL ISOMERASE"/>
    <property type="match status" value="1"/>
</dbReference>
<evidence type="ECO:0000256" key="1">
    <source>
        <dbReference type="ARBA" id="ARBA00000971"/>
    </source>
</evidence>
<comment type="caution">
    <text evidence="9">The sequence shown here is derived from an EMBL/GenBank/DDBJ whole genome shotgun (WGS) entry which is preliminary data.</text>
</comment>
<name>A0ABD5E6V0_9ACTN</name>
<feature type="region of interest" description="Disordered" evidence="6">
    <location>
        <begin position="22"/>
        <end position="78"/>
    </location>
</feature>
<keyword evidence="4 5" id="KW-0413">Isomerase</keyword>
<reference evidence="10" key="1">
    <citation type="submission" date="2023-07" db="EMBL/GenBank/DDBJ databases">
        <title>30 novel species of actinomycetes from the DSMZ collection.</title>
        <authorList>
            <person name="Nouioui I."/>
        </authorList>
    </citation>
    <scope>NUCLEOTIDE SEQUENCE [LARGE SCALE GENOMIC DNA]</scope>
    <source>
        <strain evidence="10">DSM 41982</strain>
    </source>
</reference>